<evidence type="ECO:0000313" key="3">
    <source>
        <dbReference type="EMBL" id="RSM78539.1"/>
    </source>
</evidence>
<feature type="compositionally biased region" description="Pro residues" evidence="1">
    <location>
        <begin position="198"/>
        <end position="207"/>
    </location>
</feature>
<sequence length="218" mass="23298">MAEPEKPEADKPAEPETVQTSPPASKASRVRLIIAIGLAVLVLAGGGVALAIVASRPNPEDIALQQEKAAARDVVQRFAALLEKGRNDGAFTLSKSEVQALICKEEQEALDQEWQDRESKELLRSYAPTPSSRLSITVKDVEIEGDKGRATLVGGSENVRADQDYALVKEETGWKVCGVTFRPKPSTTRTQPSETGPPTAPSEPTPTVPSTSETTPAQ</sequence>
<proteinExistence type="predicted"/>
<organism evidence="3 4">
    <name type="scientific">Kibdelosporangium aridum</name>
    <dbReference type="NCBI Taxonomy" id="2030"/>
    <lineage>
        <taxon>Bacteria</taxon>
        <taxon>Bacillati</taxon>
        <taxon>Actinomycetota</taxon>
        <taxon>Actinomycetes</taxon>
        <taxon>Pseudonocardiales</taxon>
        <taxon>Pseudonocardiaceae</taxon>
        <taxon>Kibdelosporangium</taxon>
    </lineage>
</organism>
<dbReference type="OrthoDB" id="3688865at2"/>
<dbReference type="Proteomes" id="UP000287547">
    <property type="component" value="Unassembled WGS sequence"/>
</dbReference>
<dbReference type="AlphaFoldDB" id="A0A428Z109"/>
<keyword evidence="2" id="KW-1133">Transmembrane helix</keyword>
<keyword evidence="2" id="KW-0472">Membrane</keyword>
<protein>
    <recommendedName>
        <fullName evidence="5">DUF4878 domain-containing protein</fullName>
    </recommendedName>
</protein>
<keyword evidence="2" id="KW-0812">Transmembrane</keyword>
<gene>
    <name evidence="3" type="ORF">DMH04_33290</name>
</gene>
<feature type="transmembrane region" description="Helical" evidence="2">
    <location>
        <begin position="32"/>
        <end position="54"/>
    </location>
</feature>
<evidence type="ECO:0000256" key="1">
    <source>
        <dbReference type="SAM" id="MobiDB-lite"/>
    </source>
</evidence>
<comment type="caution">
    <text evidence="3">The sequence shown here is derived from an EMBL/GenBank/DDBJ whole genome shotgun (WGS) entry which is preliminary data.</text>
</comment>
<evidence type="ECO:0008006" key="5">
    <source>
        <dbReference type="Google" id="ProtNLM"/>
    </source>
</evidence>
<feature type="region of interest" description="Disordered" evidence="1">
    <location>
        <begin position="1"/>
        <end position="26"/>
    </location>
</feature>
<dbReference type="RefSeq" id="WP_037257704.1">
    <property type="nucleotide sequence ID" value="NZ_QHKI01000036.1"/>
</dbReference>
<name>A0A428Z109_KIBAR</name>
<dbReference type="EMBL" id="QHKI01000036">
    <property type="protein sequence ID" value="RSM78539.1"/>
    <property type="molecule type" value="Genomic_DNA"/>
</dbReference>
<feature type="region of interest" description="Disordered" evidence="1">
    <location>
        <begin position="178"/>
        <end position="218"/>
    </location>
</feature>
<evidence type="ECO:0000256" key="2">
    <source>
        <dbReference type="SAM" id="Phobius"/>
    </source>
</evidence>
<evidence type="ECO:0000313" key="4">
    <source>
        <dbReference type="Proteomes" id="UP000287547"/>
    </source>
</evidence>
<feature type="compositionally biased region" description="Low complexity" evidence="1">
    <location>
        <begin position="208"/>
        <end position="218"/>
    </location>
</feature>
<accession>A0A428Z109</accession>
<feature type="compositionally biased region" description="Basic and acidic residues" evidence="1">
    <location>
        <begin position="1"/>
        <end position="14"/>
    </location>
</feature>
<reference evidence="3 4" key="1">
    <citation type="submission" date="2018-05" db="EMBL/GenBank/DDBJ databases">
        <title>Evolution of GPA BGCs.</title>
        <authorList>
            <person name="Waglechner N."/>
            <person name="Wright G.D."/>
        </authorList>
    </citation>
    <scope>NUCLEOTIDE SEQUENCE [LARGE SCALE GENOMIC DNA]</scope>
    <source>
        <strain evidence="3 4">A82846</strain>
    </source>
</reference>